<dbReference type="InterPro" id="IPR005064">
    <property type="entry name" value="BUG"/>
</dbReference>
<dbReference type="CDD" id="cd13578">
    <property type="entry name" value="PBP2_Bug27"/>
    <property type="match status" value="1"/>
</dbReference>
<evidence type="ECO:0000256" key="1">
    <source>
        <dbReference type="ARBA" id="ARBA00006987"/>
    </source>
</evidence>
<dbReference type="Gene3D" id="3.40.190.150">
    <property type="entry name" value="Bordetella uptake gene, domain 1"/>
    <property type="match status" value="1"/>
</dbReference>
<sequence length="328" mass="34980">MSAIVSRRAALGATIGGVALAWAGAARAAYPDRPIRWVVPYAAGGGTDVMARLIATEMSSRLAQPVVVENRPGAGTNIGTEAVARSAPDGYTVLSVDSAALVFNAALFRRLPFDPENDFRPVGMFARVPLVLAVGRGVPDRSLQDFVTRARAKPGQIDYASPGIGSPHHLVMELLQKITGIRLNHIPYRGTGPAMNDVVAGNVESVLVNYASSAEMFRTGQVRPLAIASGRRLASLPDVPTLTEALGEEMQTSNWQALVVPRAVPDDVAARLTAALLDTMRQPAMQARFREMGLDPAAGTPDEFERVLAADRRIWPPLIRTLGISMDG</sequence>
<keyword evidence="4" id="KW-1185">Reference proteome</keyword>
<keyword evidence="2" id="KW-0732">Signal</keyword>
<reference evidence="3 4" key="1">
    <citation type="submission" date="2022-06" db="EMBL/GenBank/DDBJ databases">
        <title>Roseomonas CN29.</title>
        <authorList>
            <person name="Cheng Y."/>
            <person name="He X."/>
        </authorList>
    </citation>
    <scope>NUCLEOTIDE SEQUENCE [LARGE SCALE GENOMIC DNA]</scope>
    <source>
        <strain evidence="3 4">CN29</strain>
    </source>
</reference>
<dbReference type="Gene3D" id="3.40.190.10">
    <property type="entry name" value="Periplasmic binding protein-like II"/>
    <property type="match status" value="1"/>
</dbReference>
<dbReference type="InterPro" id="IPR006311">
    <property type="entry name" value="TAT_signal"/>
</dbReference>
<gene>
    <name evidence="3" type="ORF">NRP21_23405</name>
</gene>
<proteinExistence type="inferred from homology"/>
<dbReference type="EMBL" id="JANJOU010000027">
    <property type="protein sequence ID" value="MCR0985006.1"/>
    <property type="molecule type" value="Genomic_DNA"/>
</dbReference>
<dbReference type="Proteomes" id="UP001524642">
    <property type="component" value="Unassembled WGS sequence"/>
</dbReference>
<dbReference type="PIRSF" id="PIRSF017082">
    <property type="entry name" value="YflP"/>
    <property type="match status" value="1"/>
</dbReference>
<dbReference type="PANTHER" id="PTHR42928">
    <property type="entry name" value="TRICARBOXYLATE-BINDING PROTEIN"/>
    <property type="match status" value="1"/>
</dbReference>
<dbReference type="SUPFAM" id="SSF53850">
    <property type="entry name" value="Periplasmic binding protein-like II"/>
    <property type="match status" value="1"/>
</dbReference>
<protein>
    <submittedName>
        <fullName evidence="3">Tripartite tricarboxylate transporter substrate binding protein</fullName>
    </submittedName>
</protein>
<comment type="caution">
    <text evidence="3">The sequence shown here is derived from an EMBL/GenBank/DDBJ whole genome shotgun (WGS) entry which is preliminary data.</text>
</comment>
<accession>A0ABT1XB79</accession>
<dbReference type="Pfam" id="PF03401">
    <property type="entry name" value="TctC"/>
    <property type="match status" value="1"/>
</dbReference>
<feature type="signal peptide" evidence="2">
    <location>
        <begin position="1"/>
        <end position="28"/>
    </location>
</feature>
<dbReference type="PANTHER" id="PTHR42928:SF5">
    <property type="entry name" value="BLR1237 PROTEIN"/>
    <property type="match status" value="1"/>
</dbReference>
<feature type="chain" id="PRO_5047529553" evidence="2">
    <location>
        <begin position="29"/>
        <end position="328"/>
    </location>
</feature>
<evidence type="ECO:0000313" key="4">
    <source>
        <dbReference type="Proteomes" id="UP001524642"/>
    </source>
</evidence>
<evidence type="ECO:0000256" key="2">
    <source>
        <dbReference type="SAM" id="SignalP"/>
    </source>
</evidence>
<dbReference type="PROSITE" id="PS51318">
    <property type="entry name" value="TAT"/>
    <property type="match status" value="1"/>
</dbReference>
<evidence type="ECO:0000313" key="3">
    <source>
        <dbReference type="EMBL" id="MCR0985006.1"/>
    </source>
</evidence>
<dbReference type="RefSeq" id="WP_257718658.1">
    <property type="nucleotide sequence ID" value="NZ_JANJOU010000027.1"/>
</dbReference>
<organism evidence="3 4">
    <name type="scientific">Roseomonas populi</name>
    <dbReference type="NCBI Taxonomy" id="3121582"/>
    <lineage>
        <taxon>Bacteria</taxon>
        <taxon>Pseudomonadati</taxon>
        <taxon>Pseudomonadota</taxon>
        <taxon>Alphaproteobacteria</taxon>
        <taxon>Acetobacterales</taxon>
        <taxon>Roseomonadaceae</taxon>
        <taxon>Roseomonas</taxon>
    </lineage>
</organism>
<dbReference type="InterPro" id="IPR042100">
    <property type="entry name" value="Bug_dom1"/>
</dbReference>
<comment type="similarity">
    <text evidence="1">Belongs to the UPF0065 (bug) family.</text>
</comment>
<name>A0ABT1XB79_9PROT</name>